<sequence>MCMTRRISDAHWPAWGRSVNNPAVHILGRLRGSCGSVGVKRRGVATRIECGSPLWLAVRHFRPLYLLLALAPSGPPTAASGLRELPYSFQTGLGPEATAVRPPYKPHEGRAEALVNKGRERSRMRKIRPEYHAEQIPRRFPLSGFSTRIALPTILSSVGFETVSGAGPQLAGCRPEALTVVSRGFAVWGVHLWWEKGVQSNSDKPVWGVTCVARGLGVQRPRAVRRLTDQ</sequence>
<evidence type="ECO:0000313" key="2">
    <source>
        <dbReference type="Proteomes" id="UP001239445"/>
    </source>
</evidence>
<proteinExistence type="predicted"/>
<dbReference type="EMBL" id="MU839831">
    <property type="protein sequence ID" value="KAK1757116.1"/>
    <property type="molecule type" value="Genomic_DNA"/>
</dbReference>
<reference evidence="1" key="1">
    <citation type="submission" date="2023-06" db="EMBL/GenBank/DDBJ databases">
        <title>Genome-scale phylogeny and comparative genomics of the fungal order Sordariales.</title>
        <authorList>
            <consortium name="Lawrence Berkeley National Laboratory"/>
            <person name="Hensen N."/>
            <person name="Bonometti L."/>
            <person name="Westerberg I."/>
            <person name="Brannstrom I.O."/>
            <person name="Guillou S."/>
            <person name="Cros-Aarteil S."/>
            <person name="Calhoun S."/>
            <person name="Haridas S."/>
            <person name="Kuo A."/>
            <person name="Mondo S."/>
            <person name="Pangilinan J."/>
            <person name="Riley R."/>
            <person name="Labutti K."/>
            <person name="Andreopoulos B."/>
            <person name="Lipzen A."/>
            <person name="Chen C."/>
            <person name="Yanf M."/>
            <person name="Daum C."/>
            <person name="Ng V."/>
            <person name="Clum A."/>
            <person name="Steindorff A."/>
            <person name="Ohm R."/>
            <person name="Martin F."/>
            <person name="Silar P."/>
            <person name="Natvig D."/>
            <person name="Lalanne C."/>
            <person name="Gautier V."/>
            <person name="Ament-Velasquez S.L."/>
            <person name="Kruys A."/>
            <person name="Hutchinson M.I."/>
            <person name="Powell A.J."/>
            <person name="Barry K."/>
            <person name="Miller A.N."/>
            <person name="Grigoriev I.V."/>
            <person name="Debuchy R."/>
            <person name="Gladieux P."/>
            <person name="Thoren M.H."/>
            <person name="Johannesson H."/>
        </authorList>
    </citation>
    <scope>NUCLEOTIDE SEQUENCE</scope>
    <source>
        <strain evidence="1">PSN4</strain>
    </source>
</reference>
<accession>A0AAJ0BJM5</accession>
<dbReference type="AlphaFoldDB" id="A0AAJ0BJM5"/>
<protein>
    <submittedName>
        <fullName evidence="1">Uncharacterized protein</fullName>
    </submittedName>
</protein>
<name>A0AAJ0BJM5_9PEZI</name>
<comment type="caution">
    <text evidence="1">The sequence shown here is derived from an EMBL/GenBank/DDBJ whole genome shotgun (WGS) entry which is preliminary data.</text>
</comment>
<evidence type="ECO:0000313" key="1">
    <source>
        <dbReference type="EMBL" id="KAK1757116.1"/>
    </source>
</evidence>
<keyword evidence="2" id="KW-1185">Reference proteome</keyword>
<dbReference type="Proteomes" id="UP001239445">
    <property type="component" value="Unassembled WGS sequence"/>
</dbReference>
<gene>
    <name evidence="1" type="ORF">QBC47DRAFT_378444</name>
</gene>
<organism evidence="1 2">
    <name type="scientific">Echria macrotheca</name>
    <dbReference type="NCBI Taxonomy" id="438768"/>
    <lineage>
        <taxon>Eukaryota</taxon>
        <taxon>Fungi</taxon>
        <taxon>Dikarya</taxon>
        <taxon>Ascomycota</taxon>
        <taxon>Pezizomycotina</taxon>
        <taxon>Sordariomycetes</taxon>
        <taxon>Sordariomycetidae</taxon>
        <taxon>Sordariales</taxon>
        <taxon>Schizotheciaceae</taxon>
        <taxon>Echria</taxon>
    </lineage>
</organism>